<feature type="domain" description="Glycosyl transferase family 1" evidence="1">
    <location>
        <begin position="180"/>
        <end position="340"/>
    </location>
</feature>
<proteinExistence type="predicted"/>
<dbReference type="SUPFAM" id="SSF53756">
    <property type="entry name" value="UDP-Glycosyltransferase/glycogen phosphorylase"/>
    <property type="match status" value="1"/>
</dbReference>
<feature type="domain" description="Glycosyltransferase subfamily 4-like N-terminal" evidence="2">
    <location>
        <begin position="50"/>
        <end position="175"/>
    </location>
</feature>
<dbReference type="Gene3D" id="3.40.50.2000">
    <property type="entry name" value="Glycogen Phosphorylase B"/>
    <property type="match status" value="2"/>
</dbReference>
<evidence type="ECO:0000313" key="3">
    <source>
        <dbReference type="EMBL" id="GAV23437.1"/>
    </source>
</evidence>
<dbReference type="Pfam" id="PF00534">
    <property type="entry name" value="Glycos_transf_1"/>
    <property type="match status" value="1"/>
</dbReference>
<comment type="caution">
    <text evidence="3">The sequence shown here is derived from an EMBL/GenBank/DDBJ whole genome shotgun (WGS) entry which is preliminary data.</text>
</comment>
<evidence type="ECO:0000259" key="2">
    <source>
        <dbReference type="Pfam" id="PF13439"/>
    </source>
</evidence>
<reference evidence="4" key="1">
    <citation type="submission" date="2016-12" db="EMBL/GenBank/DDBJ databases">
        <title>Draft Genome Sequences od Carboxydothermus pertinax and islandicus, Hydrogenogenic Carboxydotrophic Bacteria.</title>
        <authorList>
            <person name="Fukuyama Y."/>
            <person name="Ohmae K."/>
            <person name="Yoneda Y."/>
            <person name="Yoshida T."/>
            <person name="Sako Y."/>
        </authorList>
    </citation>
    <scope>NUCLEOTIDE SEQUENCE [LARGE SCALE GENOMIC DNA]</scope>
    <source>
        <strain evidence="4">Ug1</strain>
    </source>
</reference>
<dbReference type="STRING" id="870242.cpu_19470"/>
<dbReference type="RefSeq" id="WP_159433999.1">
    <property type="nucleotide sequence ID" value="NZ_BDJK01000055.1"/>
</dbReference>
<accession>A0A1L8CX12</accession>
<evidence type="ECO:0000259" key="1">
    <source>
        <dbReference type="Pfam" id="PF00534"/>
    </source>
</evidence>
<dbReference type="EMBL" id="BDJK01000055">
    <property type="protein sequence ID" value="GAV23437.1"/>
    <property type="molecule type" value="Genomic_DNA"/>
</dbReference>
<protein>
    <submittedName>
        <fullName evidence="3">Glycosyltransferase, group 1 family</fullName>
    </submittedName>
</protein>
<dbReference type="InterPro" id="IPR028098">
    <property type="entry name" value="Glyco_trans_4-like_N"/>
</dbReference>
<keyword evidence="4" id="KW-1185">Reference proteome</keyword>
<dbReference type="CDD" id="cd03808">
    <property type="entry name" value="GT4_CapM-like"/>
    <property type="match status" value="1"/>
</dbReference>
<dbReference type="Pfam" id="PF13439">
    <property type="entry name" value="Glyco_transf_4"/>
    <property type="match status" value="1"/>
</dbReference>
<evidence type="ECO:0000313" key="4">
    <source>
        <dbReference type="Proteomes" id="UP000187485"/>
    </source>
</evidence>
<sequence>MQNKILHVMRPSAGGIKKHILSLLINKSTDFSFGFAGELSFEDQKILKELGVLYYPVPIPAGISLKGDLKATYLLYKIIKKEKYQIVHCHGFKAALAGRIAAFLANVKVIYTVHNSIWHENVSALKRKIASALERFLTKNLTHQVIAVSENLKQELILRHGVAEKKIAVIPNGVEVYSLKERKEHKPPIIGTLARFAPQKGLNYLLEALSLLKAEGVLFRAIVGGDGPLKEELLAESKKLGLSNLVDFPGYVTNPLKFYQEIDIFVLPSLSEGLPLTLLEAMSCKLPVIATGVGGIPEVVISGENGILVSAKDVIALKDALLKLLLNANLRYMLGEKAYKTINEKYNVVTMTLKTEEIYRGLLK</sequence>
<dbReference type="PANTHER" id="PTHR45947:SF3">
    <property type="entry name" value="SULFOQUINOVOSYL TRANSFERASE SQD2"/>
    <property type="match status" value="1"/>
</dbReference>
<gene>
    <name evidence="3" type="ORF">cpu_19470</name>
</gene>
<dbReference type="AlphaFoldDB" id="A0A1L8CX12"/>
<organism evidence="3 4">
    <name type="scientific">Carboxydothermus pertinax</name>
    <dbReference type="NCBI Taxonomy" id="870242"/>
    <lineage>
        <taxon>Bacteria</taxon>
        <taxon>Bacillati</taxon>
        <taxon>Bacillota</taxon>
        <taxon>Clostridia</taxon>
        <taxon>Thermoanaerobacterales</taxon>
        <taxon>Thermoanaerobacteraceae</taxon>
        <taxon>Carboxydothermus</taxon>
    </lineage>
</organism>
<name>A0A1L8CX12_9THEO</name>
<dbReference type="InterPro" id="IPR050194">
    <property type="entry name" value="Glycosyltransferase_grp1"/>
</dbReference>
<dbReference type="GO" id="GO:0016757">
    <property type="term" value="F:glycosyltransferase activity"/>
    <property type="evidence" value="ECO:0007669"/>
    <property type="project" value="InterPro"/>
</dbReference>
<keyword evidence="3" id="KW-0808">Transferase</keyword>
<dbReference type="Proteomes" id="UP000187485">
    <property type="component" value="Unassembled WGS sequence"/>
</dbReference>
<dbReference type="InterPro" id="IPR001296">
    <property type="entry name" value="Glyco_trans_1"/>
</dbReference>
<dbReference type="OrthoDB" id="3199616at2"/>
<dbReference type="PANTHER" id="PTHR45947">
    <property type="entry name" value="SULFOQUINOVOSYL TRANSFERASE SQD2"/>
    <property type="match status" value="1"/>
</dbReference>